<feature type="non-terminal residue" evidence="1">
    <location>
        <position position="1"/>
    </location>
</feature>
<evidence type="ECO:0000313" key="1">
    <source>
        <dbReference type="EMBL" id="MCR6510058.1"/>
    </source>
</evidence>
<reference evidence="1" key="2">
    <citation type="submission" date="2022-04" db="EMBL/GenBank/DDBJ databases">
        <authorList>
            <person name="Fokt H."/>
            <person name="Baines J."/>
        </authorList>
    </citation>
    <scope>NUCLEOTIDE SEQUENCE</scope>
    <source>
        <strain evidence="1">KH569_7</strain>
    </source>
</reference>
<gene>
    <name evidence="1" type="ORF">M1B78_18400</name>
</gene>
<proteinExistence type="predicted"/>
<sequence length="196" mass="21949">PLNVQGMAEQDIKMNQFQTVTDVAYIYAESSNGSQVKIKKSDLVNIMNTLIGGIFPKLYPTPFIDKVKGFIVKTKISVAQYCAIRLQCSIGFNQNHMGNENFSVNIKFWDNNFSNGDLSKENYFLSICNYVICYVDDDNTFSFYINSMRDNHSGGYLMLYAISNVAGNANQIISMKAVAAEYVVGSHAKEKKIPIS</sequence>
<protein>
    <submittedName>
        <fullName evidence="1">Uncharacterized protein</fullName>
    </submittedName>
</protein>
<organism evidence="1 2">
    <name type="scientific">Bacteroides muris</name>
    <name type="common">ex Fokt et al. 2023</name>
    <dbReference type="NCBI Taxonomy" id="2937417"/>
    <lineage>
        <taxon>Bacteria</taxon>
        <taxon>Pseudomonadati</taxon>
        <taxon>Bacteroidota</taxon>
        <taxon>Bacteroidia</taxon>
        <taxon>Bacteroidales</taxon>
        <taxon>Bacteroidaceae</taxon>
        <taxon>Bacteroides</taxon>
    </lineage>
</organism>
<comment type="caution">
    <text evidence="1">The sequence shown here is derived from an EMBL/GenBank/DDBJ whole genome shotgun (WGS) entry which is preliminary data.</text>
</comment>
<reference evidence="1" key="1">
    <citation type="journal article" date="2022" name="Arch. Microbiol.">
        <title>Bacteroides muris sp. nov. isolated from the cecum of wild-derived house mice.</title>
        <authorList>
            <person name="Fokt H."/>
            <person name="Unni R."/>
            <person name="Repnik U."/>
            <person name="Schmitz R.A."/>
            <person name="Bramkamp M."/>
            <person name="Baines J.F."/>
            <person name="Unterweger D."/>
        </authorList>
    </citation>
    <scope>NUCLEOTIDE SEQUENCE</scope>
    <source>
        <strain evidence="1">KH569_7</strain>
    </source>
</reference>
<dbReference type="Proteomes" id="UP001143810">
    <property type="component" value="Unassembled WGS sequence"/>
</dbReference>
<dbReference type="AlphaFoldDB" id="A0A9X2P2J5"/>
<name>A0A9X2P2J5_9BACE</name>
<accession>A0A9X2P2J5</accession>
<evidence type="ECO:0000313" key="2">
    <source>
        <dbReference type="Proteomes" id="UP001143810"/>
    </source>
</evidence>
<dbReference type="EMBL" id="JAMZEE010000112">
    <property type="protein sequence ID" value="MCR6510058.1"/>
    <property type="molecule type" value="Genomic_DNA"/>
</dbReference>